<dbReference type="AlphaFoldDB" id="A0A846X5F1"/>
<name>A0A846X5F1_9ACTN</name>
<evidence type="ECO:0000313" key="2">
    <source>
        <dbReference type="Proteomes" id="UP000582646"/>
    </source>
</evidence>
<sequence>MGTKIDAAAVRAAGGEYHAVGEALGTVAGRIRGFTAEAGDFGRDYQSDGAAYAAALETVAAVTTAWQTGAKACGTGLTNSASAHVRTDDGAATAVTGAGAGG</sequence>
<dbReference type="RefSeq" id="WP_168547809.1">
    <property type="nucleotide sequence ID" value="NZ_BAAAKS010000032.1"/>
</dbReference>
<accession>A0A846X5F1</accession>
<proteinExistence type="predicted"/>
<evidence type="ECO:0008006" key="3">
    <source>
        <dbReference type="Google" id="ProtNLM"/>
    </source>
</evidence>
<reference evidence="1 2" key="1">
    <citation type="submission" date="2020-04" db="EMBL/GenBank/DDBJ databases">
        <title>MicrobeNet Type strains.</title>
        <authorList>
            <person name="Nicholson A.C."/>
        </authorList>
    </citation>
    <scope>NUCLEOTIDE SEQUENCE [LARGE SCALE GENOMIC DNA]</scope>
    <source>
        <strain evidence="1 2">DSM 44113</strain>
    </source>
</reference>
<dbReference type="EMBL" id="JAAXOQ010000049">
    <property type="protein sequence ID" value="NKY20917.1"/>
    <property type="molecule type" value="Genomic_DNA"/>
</dbReference>
<evidence type="ECO:0000313" key="1">
    <source>
        <dbReference type="EMBL" id="NKY20917.1"/>
    </source>
</evidence>
<dbReference type="Proteomes" id="UP000582646">
    <property type="component" value="Unassembled WGS sequence"/>
</dbReference>
<gene>
    <name evidence="1" type="ORF">HF999_21425</name>
</gene>
<comment type="caution">
    <text evidence="1">The sequence shown here is derived from an EMBL/GenBank/DDBJ whole genome shotgun (WGS) entry which is preliminary data.</text>
</comment>
<organism evidence="1 2">
    <name type="scientific">Tsukamurella spumae</name>
    <dbReference type="NCBI Taxonomy" id="44753"/>
    <lineage>
        <taxon>Bacteria</taxon>
        <taxon>Bacillati</taxon>
        <taxon>Actinomycetota</taxon>
        <taxon>Actinomycetes</taxon>
        <taxon>Mycobacteriales</taxon>
        <taxon>Tsukamurellaceae</taxon>
        <taxon>Tsukamurella</taxon>
    </lineage>
</organism>
<keyword evidence="2" id="KW-1185">Reference proteome</keyword>
<protein>
    <recommendedName>
        <fullName evidence="3">ESX-1 secretion-associated protein</fullName>
    </recommendedName>
</protein>